<feature type="region of interest" description="Disordered" evidence="4">
    <location>
        <begin position="862"/>
        <end position="899"/>
    </location>
</feature>
<keyword evidence="2" id="KW-0677">Repeat</keyword>
<dbReference type="GeneID" id="25271023"/>
<accession>U6GTM1</accession>
<dbReference type="InterPro" id="IPR011990">
    <property type="entry name" value="TPR-like_helical_dom_sf"/>
</dbReference>
<keyword evidence="3" id="KW-0539">Nucleus</keyword>
<reference evidence="6" key="2">
    <citation type="submission" date="2013-10" db="EMBL/GenBank/DDBJ databases">
        <authorList>
            <person name="Aslett M."/>
        </authorList>
    </citation>
    <scope>NUCLEOTIDE SEQUENCE</scope>
    <source>
        <strain evidence="6">Houghton</strain>
    </source>
</reference>
<dbReference type="RefSeq" id="XP_013248040.1">
    <property type="nucleotide sequence ID" value="XM_013392586.1"/>
</dbReference>
<dbReference type="GO" id="GO:0031124">
    <property type="term" value="P:mRNA 3'-end processing"/>
    <property type="evidence" value="ECO:0007669"/>
    <property type="project" value="InterPro"/>
</dbReference>
<dbReference type="Gene3D" id="1.25.40.10">
    <property type="entry name" value="Tetratricopeptide repeat domain"/>
    <property type="match status" value="1"/>
</dbReference>
<gene>
    <name evidence="6" type="ORF">EAH_00029530</name>
</gene>
<dbReference type="SUPFAM" id="SSF48452">
    <property type="entry name" value="TPR-like"/>
    <property type="match status" value="1"/>
</dbReference>
<dbReference type="PANTHER" id="PTHR19980:SF0">
    <property type="entry name" value="CLEAVAGE STIMULATION FACTOR SUBUNIT 3"/>
    <property type="match status" value="1"/>
</dbReference>
<evidence type="ECO:0000256" key="2">
    <source>
        <dbReference type="ARBA" id="ARBA00022737"/>
    </source>
</evidence>
<organism evidence="6 7">
    <name type="scientific">Eimeria acervulina</name>
    <name type="common">Coccidian parasite</name>
    <dbReference type="NCBI Taxonomy" id="5801"/>
    <lineage>
        <taxon>Eukaryota</taxon>
        <taxon>Sar</taxon>
        <taxon>Alveolata</taxon>
        <taxon>Apicomplexa</taxon>
        <taxon>Conoidasida</taxon>
        <taxon>Coccidia</taxon>
        <taxon>Eucoccidiorida</taxon>
        <taxon>Eimeriorina</taxon>
        <taxon>Eimeriidae</taxon>
        <taxon>Eimeria</taxon>
    </lineage>
</organism>
<dbReference type="Pfam" id="PF05843">
    <property type="entry name" value="Suf"/>
    <property type="match status" value="1"/>
</dbReference>
<keyword evidence="7" id="KW-1185">Reference proteome</keyword>
<dbReference type="GO" id="GO:0003729">
    <property type="term" value="F:mRNA binding"/>
    <property type="evidence" value="ECO:0007669"/>
    <property type="project" value="TreeGrafter"/>
</dbReference>
<sequence>MSNLVTTGVPGAPGFCGAPGPGAPQAVGGPPNPLGAPARLPLASEVLHLHCLQLDEVFRNIKGSRNAAVMRQTDTSSPHLAMEAQLKENPFDRQTWDALLAEAPSTDLYERVILIFPTCANYWRRMAEFEIAKGNLNKAKSVYARSLHACPQLELWLSYVKFVYCTGTVEDFRQALTSAVEKATGPLMPTDLEQKVFRAPLSPGGSSLTEQFTDVNMLRSAFQACLRRPVAGLEGIWGAYCAFERSTKANMQLISKLLSSFEDKCAASKKAHTELMRLMKDIDWSCVALPLSVADKSRQAHAAAWRSVLSYEKTNPLHLIPSEFISRVSQAYHTCLLSCAYRADLWFEFSQFLLANQMPTKACEVLRRAIDRFLPGDELLQIVLAELLEERRMIKAADAVYRSAITSMVLETPQTQGGPQGPLSIQGAPVLLTKYLNFIRRSYGIAAWRACFCEISELDCCSWEVFAAQAAAEWSVCGSRMHAIGALKKGALRYQTHPQFVAAYADMLLQMGLLDGARELLRRSVLTLHSELGGGSRLLWQKWIRLEDSYGDASSLRAVLELRTLQRLNLTPELATTGGDILEEQQEEGPDPAAAAAAAGEHAAAAAQLTVSSAGADANPKASAYSKLKIRRRQFMGGDSMQDILELYTVFGAYPATSIEVQQRAEGIGRSAAPAAAAAAASSSGGSSVAAAAAAAEQDKGLGISSRDLEIDPEEEEMRSSGSKTTSAAAAAAAAAAAHIARPDLDSLAAFHPELSAIYHPMFLQQQQQQQHAAAATRSAADAAAATAVPMFAPPKFLCDLLALLPRPSGKSTADPNLVDYLITTLQETQLPLLPQGQHRPLVVKDLLALRHSQLQCLHAMRHQKEGPGEEAESSGALSDGEREEALDASSWEEVQRGASAAPASQLAGQVAEFGRPSVGATGVQIAPQMYGGGAPLMLTADSIMQTRRMLAPAVLPGVRPIWPAMNVLASHYAHVGAPQLHAAVALPYGCGLLEFSLIRWKLEKNEYDQQTLHSLKEHEAEEAVKKIEAKPPACSVQKKGNLMVARDPLDVLSVDSFAATMAKRHFLVHYPEEKMLQEAEVSVNGEEIAVPTVATHEDRMNADSMEG</sequence>
<dbReference type="InterPro" id="IPR045243">
    <property type="entry name" value="Rna14-like"/>
</dbReference>
<evidence type="ECO:0000256" key="3">
    <source>
        <dbReference type="ARBA" id="ARBA00023242"/>
    </source>
</evidence>
<evidence type="ECO:0000256" key="4">
    <source>
        <dbReference type="SAM" id="MobiDB-lite"/>
    </source>
</evidence>
<dbReference type="Proteomes" id="UP000018050">
    <property type="component" value="Unassembled WGS sequence"/>
</dbReference>
<dbReference type="SMART" id="SM00386">
    <property type="entry name" value="HAT"/>
    <property type="match status" value="6"/>
</dbReference>
<dbReference type="EMBL" id="HG672604">
    <property type="protein sequence ID" value="CDI82628.1"/>
    <property type="molecule type" value="Genomic_DNA"/>
</dbReference>
<dbReference type="InterPro" id="IPR003107">
    <property type="entry name" value="HAT"/>
</dbReference>
<evidence type="ECO:0000313" key="6">
    <source>
        <dbReference type="EMBL" id="CDI82628.1"/>
    </source>
</evidence>
<dbReference type="OrthoDB" id="345789at2759"/>
<dbReference type="AlphaFoldDB" id="U6GTM1"/>
<name>U6GTM1_EIMAC</name>
<reference evidence="6" key="1">
    <citation type="submission" date="2013-10" db="EMBL/GenBank/DDBJ databases">
        <title>Genomic analysis of the causative agents of coccidiosis in chickens.</title>
        <authorList>
            <person name="Reid A.J."/>
            <person name="Blake D."/>
            <person name="Billington K."/>
            <person name="Browne H."/>
            <person name="Dunn M."/>
            <person name="Hung S."/>
            <person name="Kawahara F."/>
            <person name="Miranda-Saavedra D."/>
            <person name="Mourier T."/>
            <person name="Nagra H."/>
            <person name="Otto T.D."/>
            <person name="Rawlings N."/>
            <person name="Sanchez A."/>
            <person name="Sanders M."/>
            <person name="Subramaniam C."/>
            <person name="Tay Y."/>
            <person name="Dear P."/>
            <person name="Doerig C."/>
            <person name="Gruber A."/>
            <person name="Parkinson J."/>
            <person name="Shirley M."/>
            <person name="Wan K.L."/>
            <person name="Berriman M."/>
            <person name="Tomley F."/>
            <person name="Pain A."/>
        </authorList>
    </citation>
    <scope>NUCLEOTIDE SEQUENCE</scope>
    <source>
        <strain evidence="6">Houghton</strain>
    </source>
</reference>
<protein>
    <recommendedName>
        <fullName evidence="5">Suppressor of forked domain-containing protein</fullName>
    </recommendedName>
</protein>
<comment type="subcellular location">
    <subcellularLocation>
        <location evidence="1">Nucleus</location>
    </subcellularLocation>
</comment>
<feature type="region of interest" description="Disordered" evidence="4">
    <location>
        <begin position="703"/>
        <end position="722"/>
    </location>
</feature>
<dbReference type="PANTHER" id="PTHR19980">
    <property type="entry name" value="RNA CLEAVAGE STIMULATION FACTOR"/>
    <property type="match status" value="1"/>
</dbReference>
<feature type="domain" description="Suppressor of forked" evidence="5">
    <location>
        <begin position="82"/>
        <end position="569"/>
    </location>
</feature>
<dbReference type="GO" id="GO:0005634">
    <property type="term" value="C:nucleus"/>
    <property type="evidence" value="ECO:0007669"/>
    <property type="project" value="UniProtKB-SubCell"/>
</dbReference>
<proteinExistence type="predicted"/>
<dbReference type="InterPro" id="IPR008847">
    <property type="entry name" value="Suf"/>
</dbReference>
<evidence type="ECO:0000256" key="1">
    <source>
        <dbReference type="ARBA" id="ARBA00004123"/>
    </source>
</evidence>
<dbReference type="VEuPathDB" id="ToxoDB:EAH_00029530"/>
<evidence type="ECO:0000313" key="7">
    <source>
        <dbReference type="Proteomes" id="UP000018050"/>
    </source>
</evidence>
<evidence type="ECO:0000259" key="5">
    <source>
        <dbReference type="Pfam" id="PF05843"/>
    </source>
</evidence>
<dbReference type="OMA" id="NMEYLYG"/>